<evidence type="ECO:0000313" key="4">
    <source>
        <dbReference type="Proteomes" id="UP000023152"/>
    </source>
</evidence>
<feature type="transmembrane region" description="Helical" evidence="2">
    <location>
        <begin position="131"/>
        <end position="151"/>
    </location>
</feature>
<keyword evidence="2" id="KW-0472">Membrane</keyword>
<gene>
    <name evidence="3" type="ORF">RFI_13584</name>
</gene>
<dbReference type="AlphaFoldDB" id="X6NCU8"/>
<feature type="transmembrane region" description="Helical" evidence="2">
    <location>
        <begin position="274"/>
        <end position="297"/>
    </location>
</feature>
<feature type="non-terminal residue" evidence="3">
    <location>
        <position position="1"/>
    </location>
</feature>
<name>X6NCU8_RETFI</name>
<accession>X6NCU8</accession>
<comment type="caution">
    <text evidence="3">The sequence shown here is derived from an EMBL/GenBank/DDBJ whole genome shotgun (WGS) entry which is preliminary data.</text>
</comment>
<keyword evidence="2" id="KW-0812">Transmembrane</keyword>
<feature type="compositionally biased region" description="Polar residues" evidence="1">
    <location>
        <begin position="69"/>
        <end position="82"/>
    </location>
</feature>
<dbReference type="Proteomes" id="UP000023152">
    <property type="component" value="Unassembled WGS sequence"/>
</dbReference>
<feature type="transmembrane region" description="Helical" evidence="2">
    <location>
        <begin position="158"/>
        <end position="178"/>
    </location>
</feature>
<evidence type="ECO:0000256" key="1">
    <source>
        <dbReference type="SAM" id="MobiDB-lite"/>
    </source>
</evidence>
<evidence type="ECO:0000256" key="2">
    <source>
        <dbReference type="SAM" id="Phobius"/>
    </source>
</evidence>
<keyword evidence="4" id="KW-1185">Reference proteome</keyword>
<sequence>IEEENKNYEVEIAQKLERGRRKLIRIGHNRYSSGELVGPQLFQQHQQPQQSQDLKSTQKKLMFNLQVASGKTSNQDAVTDPNQEVHAPREDTPSNTPMDEPLASVDVNEQELAVVSPVDPTNYADIIHTTFVELLSLLDFITDMFVLMMFIQIRHQLWASYISIIPNCVFVVCSFMCFDDILLQRTQPRDFDKATDPHEPKQKPNSENSSKIKWIVQTVLTLGLMTPLSIIYFVIIDALFILLETLALFANLLSRGRYAEKVKDLSFAVLQKMLGLTYMEAIGYRRFFVCLFFYYYYCNLLPKV</sequence>
<feature type="transmembrane region" description="Helical" evidence="2">
    <location>
        <begin position="230"/>
        <end position="253"/>
    </location>
</feature>
<reference evidence="3 4" key="1">
    <citation type="journal article" date="2013" name="Curr. Biol.">
        <title>The Genome of the Foraminiferan Reticulomyxa filosa.</title>
        <authorList>
            <person name="Glockner G."/>
            <person name="Hulsmann N."/>
            <person name="Schleicher M."/>
            <person name="Noegel A.A."/>
            <person name="Eichinger L."/>
            <person name="Gallinger C."/>
            <person name="Pawlowski J."/>
            <person name="Sierra R."/>
            <person name="Euteneuer U."/>
            <person name="Pillet L."/>
            <person name="Moustafa A."/>
            <person name="Platzer M."/>
            <person name="Groth M."/>
            <person name="Szafranski K."/>
            <person name="Schliwa M."/>
        </authorList>
    </citation>
    <scope>NUCLEOTIDE SEQUENCE [LARGE SCALE GENOMIC DNA]</scope>
</reference>
<proteinExistence type="predicted"/>
<feature type="region of interest" description="Disordered" evidence="1">
    <location>
        <begin position="69"/>
        <end position="101"/>
    </location>
</feature>
<keyword evidence="2" id="KW-1133">Transmembrane helix</keyword>
<evidence type="ECO:0000313" key="3">
    <source>
        <dbReference type="EMBL" id="ETO23594.1"/>
    </source>
</evidence>
<protein>
    <submittedName>
        <fullName evidence="3">Uncharacterized protein</fullName>
    </submittedName>
</protein>
<dbReference type="EMBL" id="ASPP01009830">
    <property type="protein sequence ID" value="ETO23594.1"/>
    <property type="molecule type" value="Genomic_DNA"/>
</dbReference>
<organism evidence="3 4">
    <name type="scientific">Reticulomyxa filosa</name>
    <dbReference type="NCBI Taxonomy" id="46433"/>
    <lineage>
        <taxon>Eukaryota</taxon>
        <taxon>Sar</taxon>
        <taxon>Rhizaria</taxon>
        <taxon>Retaria</taxon>
        <taxon>Foraminifera</taxon>
        <taxon>Monothalamids</taxon>
        <taxon>Reticulomyxidae</taxon>
        <taxon>Reticulomyxa</taxon>
    </lineage>
</organism>